<proteinExistence type="predicted"/>
<keyword evidence="2" id="KW-1185">Reference proteome</keyword>
<evidence type="ECO:0000313" key="2">
    <source>
        <dbReference type="Proteomes" id="UP000830768"/>
    </source>
</evidence>
<dbReference type="EMBL" id="CP090039">
    <property type="protein sequence ID" value="UPL02684.1"/>
    <property type="molecule type" value="Genomic_DNA"/>
</dbReference>
<protein>
    <submittedName>
        <fullName evidence="1">Uncharacterized protein</fullName>
    </submittedName>
</protein>
<dbReference type="Proteomes" id="UP000830768">
    <property type="component" value="Chromosome 11"/>
</dbReference>
<name>A0ACD3ZMX2_FUSSC</name>
<organism evidence="1 2">
    <name type="scientific">Fusarium solani subsp. cucurbitae</name>
    <name type="common">Neocosmosporum cucurbitae</name>
    <dbReference type="NCBI Taxonomy" id="2747967"/>
    <lineage>
        <taxon>Eukaryota</taxon>
        <taxon>Fungi</taxon>
        <taxon>Dikarya</taxon>
        <taxon>Ascomycota</taxon>
        <taxon>Pezizomycotina</taxon>
        <taxon>Sordariomycetes</taxon>
        <taxon>Hypocreomycetidae</taxon>
        <taxon>Hypocreales</taxon>
        <taxon>Nectriaceae</taxon>
        <taxon>Fusarium</taxon>
        <taxon>Fusarium solani species complex</taxon>
    </lineage>
</organism>
<gene>
    <name evidence="1" type="ORF">LCI18_013618</name>
</gene>
<evidence type="ECO:0000313" key="1">
    <source>
        <dbReference type="EMBL" id="UPL02684.1"/>
    </source>
</evidence>
<sequence length="103" mass="11179">METELGTENAVDTGDVYRAMLPFESAAGRTTLEHYDGPAVVINQRTACFAPTFSNATLQWKASKDIVIPGLHVNAAAAVENQTDFLGSEMSKSMPIHCRIHRG</sequence>
<accession>A0ACD3ZMX2</accession>
<reference evidence="1" key="1">
    <citation type="submission" date="2021-11" db="EMBL/GenBank/DDBJ databases">
        <title>Fusarium solani-melongenae Genome sequencing and assembly.</title>
        <authorList>
            <person name="Xie S."/>
            <person name="Huang L."/>
            <person name="Zhang X."/>
        </authorList>
    </citation>
    <scope>NUCLEOTIDE SEQUENCE</scope>
    <source>
        <strain evidence="1">CRI 24-3</strain>
    </source>
</reference>